<feature type="compositionally biased region" description="Polar residues" evidence="1">
    <location>
        <begin position="227"/>
        <end position="252"/>
    </location>
</feature>
<evidence type="ECO:0000256" key="1">
    <source>
        <dbReference type="SAM" id="MobiDB-lite"/>
    </source>
</evidence>
<feature type="compositionally biased region" description="Basic residues" evidence="1">
    <location>
        <begin position="279"/>
        <end position="294"/>
    </location>
</feature>
<reference evidence="3" key="1">
    <citation type="submission" date="2025-08" db="UniProtKB">
        <authorList>
            <consortium name="RefSeq"/>
        </authorList>
    </citation>
    <scope>IDENTIFICATION</scope>
    <source>
        <strain evidence="3">15112-1751.03</strain>
        <tissue evidence="3">Whole Adult</tissue>
    </source>
</reference>
<proteinExistence type="predicted"/>
<accession>A0A9C6W9X3</accession>
<keyword evidence="2" id="KW-1185">Reference proteome</keyword>
<evidence type="ECO:0000313" key="2">
    <source>
        <dbReference type="Proteomes" id="UP000515160"/>
    </source>
</evidence>
<dbReference type="GeneID" id="117567434"/>
<dbReference type="OrthoDB" id="7861173at2759"/>
<feature type="compositionally biased region" description="Basic residues" evidence="1">
    <location>
        <begin position="305"/>
        <end position="314"/>
    </location>
</feature>
<feature type="region of interest" description="Disordered" evidence="1">
    <location>
        <begin position="199"/>
        <end position="314"/>
    </location>
</feature>
<protein>
    <submittedName>
        <fullName evidence="3">Uncharacterized protein LOC117567434</fullName>
    </submittedName>
</protein>
<gene>
    <name evidence="3" type="primary">LOC117567434</name>
</gene>
<dbReference type="AlphaFoldDB" id="A0A9C6W9X3"/>
<organism evidence="2 3">
    <name type="scientific">Drosophila albomicans</name>
    <name type="common">Fruit fly</name>
    <dbReference type="NCBI Taxonomy" id="7291"/>
    <lineage>
        <taxon>Eukaryota</taxon>
        <taxon>Metazoa</taxon>
        <taxon>Ecdysozoa</taxon>
        <taxon>Arthropoda</taxon>
        <taxon>Hexapoda</taxon>
        <taxon>Insecta</taxon>
        <taxon>Pterygota</taxon>
        <taxon>Neoptera</taxon>
        <taxon>Endopterygota</taxon>
        <taxon>Diptera</taxon>
        <taxon>Brachycera</taxon>
        <taxon>Muscomorpha</taxon>
        <taxon>Ephydroidea</taxon>
        <taxon>Drosophilidae</taxon>
        <taxon>Drosophila</taxon>
    </lineage>
</organism>
<feature type="region of interest" description="Disordered" evidence="1">
    <location>
        <begin position="37"/>
        <end position="58"/>
    </location>
</feature>
<dbReference type="Proteomes" id="UP000515160">
    <property type="component" value="Chromosome X"/>
</dbReference>
<feature type="compositionally biased region" description="Basic and acidic residues" evidence="1">
    <location>
        <begin position="253"/>
        <end position="274"/>
    </location>
</feature>
<dbReference type="RefSeq" id="XP_051860125.1">
    <property type="nucleotide sequence ID" value="XM_052004165.1"/>
</dbReference>
<name>A0A9C6W9X3_DROAB</name>
<evidence type="ECO:0000313" key="3">
    <source>
        <dbReference type="RefSeq" id="XP_051860125.1"/>
    </source>
</evidence>
<sequence length="314" mass="36173">MQDAELQMESKAKSKTKSQLAKSNIIIYRKCQRYANNNRQQQQKSKVGLRSNRSQQKRRRRRFALITAMGHFRPKNATPIQFYNYVREFCIMHNCSIDEAMERAPIAWKELSNDQRELYNSEKHAALPIPVPQHLLYRAIQMERAGRWKLSSVPAGKGGAPMYSMESYSPPTKPTRLQTLRRAQKPRYDNLAETSPCCLDAPLARHNNNNSGARKLRTLTPPEQRAQRAQQEKSQSAGCSLSVILSTPSLKPNENEEKRSDDNKSKSSKLDKITLPKSKCMRKQGKRKQKKRLSKQQALTETLAKKHKKNNKKL</sequence>